<evidence type="ECO:0000313" key="2">
    <source>
        <dbReference type="Proteomes" id="UP000265703"/>
    </source>
</evidence>
<protein>
    <submittedName>
        <fullName evidence="1">Uncharacterized protein</fullName>
    </submittedName>
</protein>
<reference evidence="1 2" key="1">
    <citation type="submission" date="2018-06" db="EMBL/GenBank/DDBJ databases">
        <title>Comparative genomics reveals the genomic features of Rhizophagus irregularis, R. cerebriforme, R. diaphanum and Gigaspora rosea, and their symbiotic lifestyle signature.</title>
        <authorList>
            <person name="Morin E."/>
            <person name="San Clemente H."/>
            <person name="Chen E.C.H."/>
            <person name="De La Providencia I."/>
            <person name="Hainaut M."/>
            <person name="Kuo A."/>
            <person name="Kohler A."/>
            <person name="Murat C."/>
            <person name="Tang N."/>
            <person name="Roy S."/>
            <person name="Loubradou J."/>
            <person name="Henrissat B."/>
            <person name="Grigoriev I.V."/>
            <person name="Corradi N."/>
            <person name="Roux C."/>
            <person name="Martin F.M."/>
        </authorList>
    </citation>
    <scope>NUCLEOTIDE SEQUENCE [LARGE SCALE GENOMIC DNA]</scope>
    <source>
        <strain evidence="1 2">DAOM 227022</strain>
    </source>
</reference>
<evidence type="ECO:0000313" key="1">
    <source>
        <dbReference type="EMBL" id="RIA88136.1"/>
    </source>
</evidence>
<dbReference type="OrthoDB" id="2305680at2759"/>
<accession>A0A397SU67</accession>
<dbReference type="AlphaFoldDB" id="A0A397SU67"/>
<comment type="caution">
    <text evidence="1">The sequence shown here is derived from an EMBL/GenBank/DDBJ whole genome shotgun (WGS) entry which is preliminary data.</text>
</comment>
<dbReference type="Proteomes" id="UP000265703">
    <property type="component" value="Unassembled WGS sequence"/>
</dbReference>
<gene>
    <name evidence="1" type="ORF">C1645_826781</name>
</gene>
<proteinExistence type="predicted"/>
<dbReference type="EMBL" id="QKYT01000277">
    <property type="protein sequence ID" value="RIA88136.1"/>
    <property type="molecule type" value="Genomic_DNA"/>
</dbReference>
<keyword evidence="2" id="KW-1185">Reference proteome</keyword>
<sequence>MRCLYNFDKDTSEKQIIVLKSNYEFLMWKLPSTELDISIKLRPFQLFRKHFLEATSEYLQGGSRNAAEIVEAWDCSDIKVREEYSKLCPLNCNAFDHVSNDMITYEIGTEKKANITLYQRDENFDNISDWYHLKVYKSFDNEYSEEINNSKRDDNKGKSTSSINDEINSFIYPEIFRYAVMKWLLGNHGDEPTNVPCDPAILVPQTALIQINYRKCDTPDAPYRPSFDVLDTLNKVSILQQSLYNSKRVTFEFIDEAITLHCDFLVKLQYLYLMDLHYADAENGNLRNYFNTSYNKEVLDIKIHELWRIVSGIHEIIQDFLIGDILRFSYRTKPADNLLRNTKNGIYGFIPAPEILRGQHYINLAIKICKDIKVFQLIVHYLIKNCLDLSPLNRPISDEIEKTFNQWYSELKDIEGTELKSKLKIIYKLQVYYLNLIIFLNKKLGYFSIENDALRNKKYE</sequence>
<organism evidence="1 2">
    <name type="scientific">Glomus cerebriforme</name>
    <dbReference type="NCBI Taxonomy" id="658196"/>
    <lineage>
        <taxon>Eukaryota</taxon>
        <taxon>Fungi</taxon>
        <taxon>Fungi incertae sedis</taxon>
        <taxon>Mucoromycota</taxon>
        <taxon>Glomeromycotina</taxon>
        <taxon>Glomeromycetes</taxon>
        <taxon>Glomerales</taxon>
        <taxon>Glomeraceae</taxon>
        <taxon>Glomus</taxon>
    </lineage>
</organism>
<name>A0A397SU67_9GLOM</name>